<evidence type="ECO:0000256" key="2">
    <source>
        <dbReference type="ARBA" id="ARBA00008387"/>
    </source>
</evidence>
<dbReference type="InterPro" id="IPR008707">
    <property type="entry name" value="B-propeller_PilY1"/>
</dbReference>
<feature type="domain" description="PilY1 beta-propeller" evidence="8">
    <location>
        <begin position="363"/>
        <end position="648"/>
    </location>
</feature>
<keyword evidence="3" id="KW-1029">Fimbrium biogenesis</keyword>
<evidence type="ECO:0000256" key="5">
    <source>
        <dbReference type="ARBA" id="ARBA00022837"/>
    </source>
</evidence>
<comment type="subcellular location">
    <subcellularLocation>
        <location evidence="1">Fimbrium</location>
    </subcellularLocation>
</comment>
<dbReference type="AlphaFoldDB" id="A0A1X9NFQ5"/>
<proteinExistence type="inferred from homology"/>
<dbReference type="KEGG" id="osg:BST96_01215"/>
<dbReference type="InterPro" id="IPR011047">
    <property type="entry name" value="Quinoprotein_ADH-like_sf"/>
</dbReference>
<keyword evidence="4" id="KW-0479">Metal-binding</keyword>
<dbReference type="Gene3D" id="2.130.10.10">
    <property type="entry name" value="YVTN repeat-like/Quinoprotein amine dehydrogenase"/>
    <property type="match status" value="1"/>
</dbReference>
<feature type="chain" id="PRO_5012778795" description="PilY1 beta-propeller domain-containing protein" evidence="7">
    <location>
        <begin position="23"/>
        <end position="902"/>
    </location>
</feature>
<comment type="similarity">
    <text evidence="2">Belongs to the PilY1 family.</text>
</comment>
<evidence type="ECO:0000313" key="10">
    <source>
        <dbReference type="Proteomes" id="UP000193450"/>
    </source>
</evidence>
<accession>A0A1X9NFQ5</accession>
<sequence>MKKIVTQIVFTLLLLNSTFLTADDLEIYQTLAEQQQTNISVILAIANPKNSSIIKTSLKDTLNALHTNKAAINIALMAFSSVSGSYLVHKPINISDSYQLQSLNKAIDKIPATQSNANLIQSVKEAQRFSRNTTACQNNLIVIISDQATQPIDNRTIHNIVLNTESRLLANQQLTAVFDRLLYRTIKTQDTLATPAIAVDRYNRMQHRDDIYFALFQPKPSPRWPGNIKKYKLENTHIVDANGHQALQRDTGDFKDSTLSFWTDPTDWPDDAIDGLAPDGNNINHGGYAYQLPTPDQRKIYTYLDNFTPDKQRLSATDVKSSNLSITTTTLGLAETATQQRNDILNWVRGASINKQQKTPNHFVADIIHNRPAVVTYRTLDKNNFDDTVFAGSNRGLFYAIKADTGEPVFSFIPQQLLPNLTHYYQNQGTFNDKIYGLDAPMTVWRYDKNNNGSIVSTSGDRDTAEVGEHIYIYQAMRRGGKSLYALDVTLRQNPKLLWQINGNADLNGNKQSDATPGFSDLGQTWSTPQLAKIQWNCAADKPKAHCEDKSVLFFAGGYDPKHDNSPDPYIDEGNALYMVDAKTGKLLWSAGYSRNSQHSLNLKAMTHSIPANITPIDIEGDGYTDYLFAIDILGQLWRIDLYKTPTSKTHFAHKTRGGIIADLGGGKSGSERRYYNAPDIALVSPRGRKPFLAIALGSGYRAAPKSTHITDHFYVVFDPYPYSAPPGYNYNYNDDRVISTADMAAATLKHGKKAPTHTEKQYGWYYSFSNNKGEKVLAPSLSFNHQILLTTYIPATKQQSCASNKHPLGTGRYYLLNLLNGQSTLSDNGSIKNYQTLNHGGIPPEPLLIFLPKKVCPSKNCTATNSNHQQQDNLLACIGTECIDNLTELTLDKTYWRENNE</sequence>
<dbReference type="InterPro" id="IPR036465">
    <property type="entry name" value="vWFA_dom_sf"/>
</dbReference>
<dbReference type="Proteomes" id="UP000193450">
    <property type="component" value="Chromosome"/>
</dbReference>
<dbReference type="GO" id="GO:0009289">
    <property type="term" value="C:pilus"/>
    <property type="evidence" value="ECO:0007669"/>
    <property type="project" value="UniProtKB-SubCell"/>
</dbReference>
<evidence type="ECO:0000256" key="7">
    <source>
        <dbReference type="SAM" id="SignalP"/>
    </source>
</evidence>
<keyword evidence="6" id="KW-0281">Fimbrium</keyword>
<evidence type="ECO:0000313" key="9">
    <source>
        <dbReference type="EMBL" id="ARN72843.1"/>
    </source>
</evidence>
<name>A0A1X9NFQ5_9GAMM</name>
<evidence type="ECO:0000256" key="4">
    <source>
        <dbReference type="ARBA" id="ARBA00022723"/>
    </source>
</evidence>
<protein>
    <recommendedName>
        <fullName evidence="8">PilY1 beta-propeller domain-containing protein</fullName>
    </recommendedName>
</protein>
<dbReference type="SUPFAM" id="SSF50998">
    <property type="entry name" value="Quinoprotein alcohol dehydrogenase-like"/>
    <property type="match status" value="1"/>
</dbReference>
<feature type="signal peptide" evidence="7">
    <location>
        <begin position="1"/>
        <end position="22"/>
    </location>
</feature>
<keyword evidence="10" id="KW-1185">Reference proteome</keyword>
<reference evidence="9 10" key="1">
    <citation type="submission" date="2016-11" db="EMBL/GenBank/DDBJ databases">
        <title>Trade-off between light-utilization and light-protection in marine flavobacteria.</title>
        <authorList>
            <person name="Kumagai Y."/>
        </authorList>
    </citation>
    <scope>NUCLEOTIDE SEQUENCE [LARGE SCALE GENOMIC DNA]</scope>
    <source>
        <strain evidence="9 10">NBRC 107125</strain>
    </source>
</reference>
<dbReference type="Pfam" id="PF05567">
    <property type="entry name" value="T4P_PilY1"/>
    <property type="match status" value="1"/>
</dbReference>
<keyword evidence="5" id="KW-0106">Calcium</keyword>
<dbReference type="SUPFAM" id="SSF53300">
    <property type="entry name" value="vWA-like"/>
    <property type="match status" value="1"/>
</dbReference>
<dbReference type="EMBL" id="CP019343">
    <property type="protein sequence ID" value="ARN72843.1"/>
    <property type="molecule type" value="Genomic_DNA"/>
</dbReference>
<dbReference type="RefSeq" id="WP_085756934.1">
    <property type="nucleotide sequence ID" value="NZ_CP019343.1"/>
</dbReference>
<dbReference type="GO" id="GO:0046872">
    <property type="term" value="F:metal ion binding"/>
    <property type="evidence" value="ECO:0007669"/>
    <property type="project" value="UniProtKB-KW"/>
</dbReference>
<gene>
    <name evidence="9" type="ORF">BST96_01215</name>
</gene>
<dbReference type="InterPro" id="IPR015943">
    <property type="entry name" value="WD40/YVTN_repeat-like_dom_sf"/>
</dbReference>
<evidence type="ECO:0000256" key="6">
    <source>
        <dbReference type="ARBA" id="ARBA00023263"/>
    </source>
</evidence>
<dbReference type="STRING" id="716816.BST96_01215"/>
<keyword evidence="7" id="KW-0732">Signal</keyword>
<organism evidence="9 10">
    <name type="scientific">Oceanicoccus sagamiensis</name>
    <dbReference type="NCBI Taxonomy" id="716816"/>
    <lineage>
        <taxon>Bacteria</taxon>
        <taxon>Pseudomonadati</taxon>
        <taxon>Pseudomonadota</taxon>
        <taxon>Gammaproteobacteria</taxon>
        <taxon>Cellvibrionales</taxon>
        <taxon>Spongiibacteraceae</taxon>
        <taxon>Oceanicoccus</taxon>
    </lineage>
</organism>
<evidence type="ECO:0000259" key="8">
    <source>
        <dbReference type="Pfam" id="PF05567"/>
    </source>
</evidence>
<dbReference type="OrthoDB" id="7156875at2"/>
<dbReference type="Gene3D" id="3.40.50.410">
    <property type="entry name" value="von Willebrand factor, type A domain"/>
    <property type="match status" value="1"/>
</dbReference>
<evidence type="ECO:0000256" key="1">
    <source>
        <dbReference type="ARBA" id="ARBA00004561"/>
    </source>
</evidence>
<evidence type="ECO:0000256" key="3">
    <source>
        <dbReference type="ARBA" id="ARBA00022558"/>
    </source>
</evidence>